<evidence type="ECO:0000259" key="3">
    <source>
        <dbReference type="Pfam" id="PF25767"/>
    </source>
</evidence>
<reference evidence="4" key="1">
    <citation type="submission" date="2021-02" db="EMBL/GenBank/DDBJ databases">
        <authorList>
            <person name="Dougan E. K."/>
            <person name="Rhodes N."/>
            <person name="Thang M."/>
            <person name="Chan C."/>
        </authorList>
    </citation>
    <scope>NUCLEOTIDE SEQUENCE</scope>
</reference>
<dbReference type="GO" id="GO:0005096">
    <property type="term" value="F:GTPase activator activity"/>
    <property type="evidence" value="ECO:0007669"/>
    <property type="project" value="InterPro"/>
</dbReference>
<dbReference type="InterPro" id="IPR011989">
    <property type="entry name" value="ARM-like"/>
</dbReference>
<feature type="compositionally biased region" description="Low complexity" evidence="2">
    <location>
        <begin position="107"/>
        <end position="117"/>
    </location>
</feature>
<evidence type="ECO:0000313" key="4">
    <source>
        <dbReference type="EMBL" id="CAE8651989.1"/>
    </source>
</evidence>
<dbReference type="Proteomes" id="UP000626109">
    <property type="component" value="Unassembled WGS sequence"/>
</dbReference>
<dbReference type="SUPFAM" id="SSF48371">
    <property type="entry name" value="ARM repeat"/>
    <property type="match status" value="1"/>
</dbReference>
<evidence type="ECO:0000256" key="2">
    <source>
        <dbReference type="SAM" id="MobiDB-lite"/>
    </source>
</evidence>
<evidence type="ECO:0000313" key="5">
    <source>
        <dbReference type="Proteomes" id="UP000626109"/>
    </source>
</evidence>
<dbReference type="PANTHER" id="PTHR12658">
    <property type="entry name" value="BETA-TUBULIN COFACTOR D"/>
    <property type="match status" value="1"/>
</dbReference>
<dbReference type="Gene3D" id="1.25.10.10">
    <property type="entry name" value="Leucine-rich Repeat Variant"/>
    <property type="match status" value="1"/>
</dbReference>
<comment type="caution">
    <text evidence="4">The sequence shown here is derived from an EMBL/GenBank/DDBJ whole genome shotgun (WGS) entry which is preliminary data.</text>
</comment>
<dbReference type="InterPro" id="IPR016024">
    <property type="entry name" value="ARM-type_fold"/>
</dbReference>
<dbReference type="Pfam" id="PF25767">
    <property type="entry name" value="ARM_TBCD_2nd"/>
    <property type="match status" value="1"/>
</dbReference>
<dbReference type="InterPro" id="IPR021133">
    <property type="entry name" value="HEAT_type_2"/>
</dbReference>
<feature type="non-terminal residue" evidence="4">
    <location>
        <position position="1"/>
    </location>
</feature>
<feature type="repeat" description="HEAT" evidence="1">
    <location>
        <begin position="133"/>
        <end position="170"/>
    </location>
</feature>
<dbReference type="InterPro" id="IPR033162">
    <property type="entry name" value="TBCD"/>
</dbReference>
<name>A0A813IJZ9_POLGL</name>
<feature type="non-terminal residue" evidence="4">
    <location>
        <position position="230"/>
    </location>
</feature>
<dbReference type="PANTHER" id="PTHR12658:SF0">
    <property type="entry name" value="TUBULIN-SPECIFIC CHAPERONE D"/>
    <property type="match status" value="1"/>
</dbReference>
<proteinExistence type="predicted"/>
<dbReference type="GO" id="GO:0007021">
    <property type="term" value="P:tubulin complex assembly"/>
    <property type="evidence" value="ECO:0007669"/>
    <property type="project" value="InterPro"/>
</dbReference>
<dbReference type="AlphaFoldDB" id="A0A813IJZ9"/>
<sequence>SFASIAGLAFVRTGALQAWNQTLKAAPRSVLQTIWKQVLELTLGGPSGKGAADFGSSSHLRKLRVAVSCRAGQVALPPRLAPWRYERGARSLLVNFAQATGGCQSQPEAPAPEGVAAADEEADEDAPEQVEEVVELLLSALSDADTVVRWAAAKGIGRITNRLSKDFADQVLEFLLERCFTFRETDKAWHGGCLALAELTRRGLLLPDRLPTVIPLVCQALHFEQVSGNH</sequence>
<dbReference type="EMBL" id="CAJNNW010010383">
    <property type="protein sequence ID" value="CAE8651989.1"/>
    <property type="molecule type" value="Genomic_DNA"/>
</dbReference>
<feature type="region of interest" description="Disordered" evidence="2">
    <location>
        <begin position="103"/>
        <end position="122"/>
    </location>
</feature>
<protein>
    <recommendedName>
        <fullName evidence="3">Tubulin-folding cofactor D ARM repeats domain-containing protein</fullName>
    </recommendedName>
</protein>
<dbReference type="GO" id="GO:0048487">
    <property type="term" value="F:beta-tubulin binding"/>
    <property type="evidence" value="ECO:0007669"/>
    <property type="project" value="InterPro"/>
</dbReference>
<gene>
    <name evidence="4" type="ORF">PGLA2088_LOCUS9389</name>
</gene>
<dbReference type="PROSITE" id="PS50077">
    <property type="entry name" value="HEAT_REPEAT"/>
    <property type="match status" value="1"/>
</dbReference>
<dbReference type="InterPro" id="IPR058033">
    <property type="entry name" value="ARM_TBCD_2nd"/>
</dbReference>
<dbReference type="GO" id="GO:0000226">
    <property type="term" value="P:microtubule cytoskeleton organization"/>
    <property type="evidence" value="ECO:0007669"/>
    <property type="project" value="TreeGrafter"/>
</dbReference>
<evidence type="ECO:0000256" key="1">
    <source>
        <dbReference type="PROSITE-ProRule" id="PRU00103"/>
    </source>
</evidence>
<dbReference type="GO" id="GO:0007023">
    <property type="term" value="P:post-chaperonin tubulin folding pathway"/>
    <property type="evidence" value="ECO:0007669"/>
    <property type="project" value="InterPro"/>
</dbReference>
<accession>A0A813IJZ9</accession>
<feature type="domain" description="Tubulin-folding cofactor D ARM repeats" evidence="3">
    <location>
        <begin position="60"/>
        <end position="230"/>
    </location>
</feature>
<organism evidence="4 5">
    <name type="scientific">Polarella glacialis</name>
    <name type="common">Dinoflagellate</name>
    <dbReference type="NCBI Taxonomy" id="89957"/>
    <lineage>
        <taxon>Eukaryota</taxon>
        <taxon>Sar</taxon>
        <taxon>Alveolata</taxon>
        <taxon>Dinophyceae</taxon>
        <taxon>Suessiales</taxon>
        <taxon>Suessiaceae</taxon>
        <taxon>Polarella</taxon>
    </lineage>
</organism>